<evidence type="ECO:0000313" key="7">
    <source>
        <dbReference type="Proteomes" id="UP000184485"/>
    </source>
</evidence>
<evidence type="ECO:0000256" key="5">
    <source>
        <dbReference type="ARBA" id="ARBA00023136"/>
    </source>
</evidence>
<dbReference type="InterPro" id="IPR007156">
    <property type="entry name" value="MamQ_LemA"/>
</dbReference>
<evidence type="ECO:0000256" key="4">
    <source>
        <dbReference type="ARBA" id="ARBA00022989"/>
    </source>
</evidence>
<evidence type="ECO:0000256" key="2">
    <source>
        <dbReference type="ARBA" id="ARBA00008854"/>
    </source>
</evidence>
<keyword evidence="5" id="KW-0472">Membrane</keyword>
<dbReference type="SUPFAM" id="SSF140478">
    <property type="entry name" value="LemA-like"/>
    <property type="match status" value="1"/>
</dbReference>
<evidence type="ECO:0000313" key="6">
    <source>
        <dbReference type="EMBL" id="SHF11545.1"/>
    </source>
</evidence>
<dbReference type="PANTHER" id="PTHR34478">
    <property type="entry name" value="PROTEIN LEMA"/>
    <property type="match status" value="1"/>
</dbReference>
<organism evidence="6 7">
    <name type="scientific">Kaistia soli DSM 19436</name>
    <dbReference type="NCBI Taxonomy" id="1122133"/>
    <lineage>
        <taxon>Bacteria</taxon>
        <taxon>Pseudomonadati</taxon>
        <taxon>Pseudomonadota</taxon>
        <taxon>Alphaproteobacteria</taxon>
        <taxon>Hyphomicrobiales</taxon>
        <taxon>Kaistiaceae</taxon>
        <taxon>Kaistia</taxon>
    </lineage>
</organism>
<evidence type="ECO:0000256" key="1">
    <source>
        <dbReference type="ARBA" id="ARBA00004167"/>
    </source>
</evidence>
<comment type="similarity">
    <text evidence="2">Belongs to the LemA family.</text>
</comment>
<accession>A0A1M4Z0R0</accession>
<gene>
    <name evidence="6" type="ORF">SAMN02745157_1679</name>
</gene>
<dbReference type="InterPro" id="IPR023353">
    <property type="entry name" value="LemA-like_dom_sf"/>
</dbReference>
<dbReference type="Proteomes" id="UP000184485">
    <property type="component" value="Unassembled WGS sequence"/>
</dbReference>
<evidence type="ECO:0000256" key="3">
    <source>
        <dbReference type="ARBA" id="ARBA00022692"/>
    </source>
</evidence>
<dbReference type="STRING" id="1122133.SAMN02745157_1679"/>
<dbReference type="GO" id="GO:0016020">
    <property type="term" value="C:membrane"/>
    <property type="evidence" value="ECO:0007669"/>
    <property type="project" value="UniProtKB-SubCell"/>
</dbReference>
<comment type="subcellular location">
    <subcellularLocation>
        <location evidence="1">Membrane</location>
        <topology evidence="1">Single-pass membrane protein</topology>
    </subcellularLocation>
</comment>
<reference evidence="6 7" key="1">
    <citation type="submission" date="2016-11" db="EMBL/GenBank/DDBJ databases">
        <authorList>
            <person name="Jaros S."/>
            <person name="Januszkiewicz K."/>
            <person name="Wedrychowicz H."/>
        </authorList>
    </citation>
    <scope>NUCLEOTIDE SEQUENCE [LARGE SCALE GENOMIC DNA]</scope>
    <source>
        <strain evidence="6 7">DSM 19436</strain>
    </source>
</reference>
<dbReference type="Pfam" id="PF04011">
    <property type="entry name" value="LemA"/>
    <property type="match status" value="1"/>
</dbReference>
<dbReference type="OrthoDB" id="9804152at2"/>
<keyword evidence="7" id="KW-1185">Reference proteome</keyword>
<dbReference type="PANTHER" id="PTHR34478:SF1">
    <property type="entry name" value="PROTEIN LEMA"/>
    <property type="match status" value="1"/>
</dbReference>
<proteinExistence type="inferred from homology"/>
<dbReference type="AlphaFoldDB" id="A0A1M4Z0R0"/>
<protein>
    <submittedName>
        <fullName evidence="6">LemA protein</fullName>
    </submittedName>
</protein>
<sequence>MSIWIVIAIIVALGAYAVALYNKLVRQRNLVREGWSGIDVQLKRRADLVPNLVETVKGYAAHEKGIFEDVADKRAASMKAGTVESQAAADAALSGALGRLIAIAEAYPELKADANFRQLQTELAGIEDQMQMARRYYNATARDLNTSVQSFPAVLIANTLGFKEEPFYEIEDRAAASIPPKVTF</sequence>
<dbReference type="Gene3D" id="1.20.1440.20">
    <property type="entry name" value="LemA-like domain"/>
    <property type="match status" value="1"/>
</dbReference>
<name>A0A1M4Z0R0_9HYPH</name>
<keyword evidence="3" id="KW-0812">Transmembrane</keyword>
<keyword evidence="4" id="KW-1133">Transmembrane helix</keyword>
<dbReference type="EMBL" id="FQUP01000001">
    <property type="protein sequence ID" value="SHF11545.1"/>
    <property type="molecule type" value="Genomic_DNA"/>
</dbReference>